<dbReference type="EMBL" id="BARW01002351">
    <property type="protein sequence ID" value="GAI70585.1"/>
    <property type="molecule type" value="Genomic_DNA"/>
</dbReference>
<protein>
    <submittedName>
        <fullName evidence="1">Uncharacterized protein</fullName>
    </submittedName>
</protein>
<gene>
    <name evidence="1" type="ORF">S12H4_06625</name>
</gene>
<evidence type="ECO:0000313" key="1">
    <source>
        <dbReference type="EMBL" id="GAI70585.1"/>
    </source>
</evidence>
<name>X1S578_9ZZZZ</name>
<reference evidence="1" key="1">
    <citation type="journal article" date="2014" name="Front. Microbiol.">
        <title>High frequency of phylogenetically diverse reductive dehalogenase-homologous genes in deep subseafloor sedimentary metagenomes.</title>
        <authorList>
            <person name="Kawai M."/>
            <person name="Futagami T."/>
            <person name="Toyoda A."/>
            <person name="Takaki Y."/>
            <person name="Nishi S."/>
            <person name="Hori S."/>
            <person name="Arai W."/>
            <person name="Tsubouchi T."/>
            <person name="Morono Y."/>
            <person name="Uchiyama I."/>
            <person name="Ito T."/>
            <person name="Fujiyama A."/>
            <person name="Inagaki F."/>
            <person name="Takami H."/>
        </authorList>
    </citation>
    <scope>NUCLEOTIDE SEQUENCE</scope>
    <source>
        <strain evidence="1">Expedition CK06-06</strain>
    </source>
</reference>
<proteinExistence type="predicted"/>
<dbReference type="AlphaFoldDB" id="X1S578"/>
<accession>X1S578</accession>
<sequence>MLDTVKPGLLIAGLDLGIEFLEGGLTFIIKEAIDCHLQQLEMLGV</sequence>
<comment type="caution">
    <text evidence="1">The sequence shown here is derived from an EMBL/GenBank/DDBJ whole genome shotgun (WGS) entry which is preliminary data.</text>
</comment>
<organism evidence="1">
    <name type="scientific">marine sediment metagenome</name>
    <dbReference type="NCBI Taxonomy" id="412755"/>
    <lineage>
        <taxon>unclassified sequences</taxon>
        <taxon>metagenomes</taxon>
        <taxon>ecological metagenomes</taxon>
    </lineage>
</organism>